<dbReference type="EMBL" id="JAETWB010000013">
    <property type="protein sequence ID" value="MBL6080406.1"/>
    <property type="molecule type" value="Genomic_DNA"/>
</dbReference>
<dbReference type="PANTHER" id="PTHR43649">
    <property type="entry name" value="ARABINOSE-BINDING PROTEIN-RELATED"/>
    <property type="match status" value="1"/>
</dbReference>
<feature type="chain" id="PRO_5045676968" evidence="8">
    <location>
        <begin position="21"/>
        <end position="431"/>
    </location>
</feature>
<gene>
    <name evidence="9" type="ORF">JMJ56_20525</name>
</gene>
<comment type="subcellular location">
    <subcellularLocation>
        <location evidence="1">Periplasm</location>
    </subcellularLocation>
</comment>
<dbReference type="CDD" id="cd13585">
    <property type="entry name" value="PBP2_TMBP_like"/>
    <property type="match status" value="1"/>
</dbReference>
<comment type="caution">
    <text evidence="9">The sequence shown here is derived from an EMBL/GenBank/DDBJ whole genome shotgun (WGS) entry which is preliminary data.</text>
</comment>
<keyword evidence="7" id="KW-0449">Lipoprotein</keyword>
<reference evidence="9 10" key="1">
    <citation type="submission" date="2021-01" db="EMBL/GenBank/DDBJ databases">
        <title>Belnapia mucosa sp. nov. and Belnapia arida sp. nov., isolated from the Tabernas Desert (Almeria, Spain).</title>
        <authorList>
            <person name="Molina-Menor E."/>
            <person name="Vidal-Verdu A."/>
            <person name="Calonge A."/>
            <person name="Satari L."/>
            <person name="Pereto J."/>
            <person name="Porcar M."/>
        </authorList>
    </citation>
    <scope>NUCLEOTIDE SEQUENCE [LARGE SCALE GENOMIC DNA]</scope>
    <source>
        <strain evidence="9 10">T18</strain>
    </source>
</reference>
<feature type="signal peptide" evidence="8">
    <location>
        <begin position="1"/>
        <end position="20"/>
    </location>
</feature>
<evidence type="ECO:0000256" key="8">
    <source>
        <dbReference type="SAM" id="SignalP"/>
    </source>
</evidence>
<accession>A0ABS1U6V3</accession>
<dbReference type="InterPro" id="IPR006059">
    <property type="entry name" value="SBP"/>
</dbReference>
<keyword evidence="5" id="KW-0472">Membrane</keyword>
<dbReference type="Pfam" id="PF01547">
    <property type="entry name" value="SBP_bac_1"/>
    <property type="match status" value="1"/>
</dbReference>
<dbReference type="RefSeq" id="WP_202833637.1">
    <property type="nucleotide sequence ID" value="NZ_JAETWB010000013.1"/>
</dbReference>
<keyword evidence="4 8" id="KW-0732">Signal</keyword>
<keyword evidence="10" id="KW-1185">Reference proteome</keyword>
<keyword evidence="6" id="KW-0564">Palmitate</keyword>
<evidence type="ECO:0000256" key="4">
    <source>
        <dbReference type="ARBA" id="ARBA00022729"/>
    </source>
</evidence>
<comment type="similarity">
    <text evidence="2">Belongs to the bacterial solute-binding protein 1 family.</text>
</comment>
<evidence type="ECO:0000313" key="9">
    <source>
        <dbReference type="EMBL" id="MBL6080406.1"/>
    </source>
</evidence>
<name>A0ABS1U6V3_9PROT</name>
<evidence type="ECO:0000256" key="5">
    <source>
        <dbReference type="ARBA" id="ARBA00023136"/>
    </source>
</evidence>
<evidence type="ECO:0000256" key="1">
    <source>
        <dbReference type="ARBA" id="ARBA00004418"/>
    </source>
</evidence>
<evidence type="ECO:0000256" key="3">
    <source>
        <dbReference type="ARBA" id="ARBA00022475"/>
    </source>
</evidence>
<dbReference type="InterPro" id="IPR050490">
    <property type="entry name" value="Bact_solute-bd_prot1"/>
</dbReference>
<dbReference type="Proteomes" id="UP000660885">
    <property type="component" value="Unassembled WGS sequence"/>
</dbReference>
<keyword evidence="3" id="KW-1003">Cell membrane</keyword>
<evidence type="ECO:0000256" key="2">
    <source>
        <dbReference type="ARBA" id="ARBA00008520"/>
    </source>
</evidence>
<sequence length="431" mass="46875">MKRRELIGGALSLAAAPAFAQSGGFDWRRQDGQTITLMFNNHPWSQAMRDMAGEFTARTGIRTRIEIFNEEQFRARLTTFMQGRSAELDVFMTLASREGPVFRKAGWYADLAPLLADPALTAPDYEATDFAPSIQGANVFDRQVVAVPINQEGPLFYWRRDVFERLGIPEPRTLEDIPAAAAVIKAREPGIIPWAARGLRTAIPYAFVGFVNNLGGSVATPDGKPGMSQPGSVKAIEMYANLLKEYGPPGALNHTFTQVIELLGAGRVAMVHESSNEFANIMRFPNRANDLGVKILPPGKESGISKPAAIGWGIAISAHSRKQAAAWTFLQWATSKETQAKLVSAGVAPPRASVFKGPAFDAWTAELPIRRAWAEALVQLGREGSGVFQPPTDRIPEAREKIGDAVQQVVLGRATPAEAARMADEELAKLQ</sequence>
<organism evidence="9 10">
    <name type="scientific">Belnapia arida</name>
    <dbReference type="NCBI Taxonomy" id="2804533"/>
    <lineage>
        <taxon>Bacteria</taxon>
        <taxon>Pseudomonadati</taxon>
        <taxon>Pseudomonadota</taxon>
        <taxon>Alphaproteobacteria</taxon>
        <taxon>Acetobacterales</taxon>
        <taxon>Roseomonadaceae</taxon>
        <taxon>Belnapia</taxon>
    </lineage>
</organism>
<evidence type="ECO:0000256" key="7">
    <source>
        <dbReference type="ARBA" id="ARBA00023288"/>
    </source>
</evidence>
<dbReference type="PANTHER" id="PTHR43649:SF33">
    <property type="entry name" value="POLYGALACTURONAN_RHAMNOGALACTURONAN-BINDING PROTEIN YTCQ"/>
    <property type="match status" value="1"/>
</dbReference>
<dbReference type="SUPFAM" id="SSF53850">
    <property type="entry name" value="Periplasmic binding protein-like II"/>
    <property type="match status" value="1"/>
</dbReference>
<protein>
    <submittedName>
        <fullName evidence="9">Sugar ABC transporter substrate-binding protein</fullName>
    </submittedName>
</protein>
<dbReference type="Gene3D" id="3.40.190.10">
    <property type="entry name" value="Periplasmic binding protein-like II"/>
    <property type="match status" value="2"/>
</dbReference>
<proteinExistence type="inferred from homology"/>
<evidence type="ECO:0000313" key="10">
    <source>
        <dbReference type="Proteomes" id="UP000660885"/>
    </source>
</evidence>
<evidence type="ECO:0000256" key="6">
    <source>
        <dbReference type="ARBA" id="ARBA00023139"/>
    </source>
</evidence>